<proteinExistence type="predicted"/>
<dbReference type="AlphaFoldDB" id="Q5JJN4"/>
<dbReference type="Proteomes" id="UP000000763">
    <property type="component" value="Chromosome 1"/>
</dbReference>
<dbReference type="EMBL" id="AP006167">
    <property type="protein sequence ID" value="BAD88317.1"/>
    <property type="molecule type" value="Genomic_DNA"/>
</dbReference>
<name>Q5JJN4_ORYSJ</name>
<reference evidence="2" key="2">
    <citation type="journal article" date="2008" name="Nucleic Acids Res.">
        <title>The rice annotation project database (RAP-DB): 2008 update.</title>
        <authorList>
            <consortium name="The rice annotation project (RAP)"/>
        </authorList>
    </citation>
    <scope>GENOME REANNOTATION</scope>
    <source>
        <strain evidence="2">cv. Nipponbare</strain>
    </source>
</reference>
<organism evidence="1 2">
    <name type="scientific">Oryza sativa subsp. japonica</name>
    <name type="common">Rice</name>
    <dbReference type="NCBI Taxonomy" id="39947"/>
    <lineage>
        <taxon>Eukaryota</taxon>
        <taxon>Viridiplantae</taxon>
        <taxon>Streptophyta</taxon>
        <taxon>Embryophyta</taxon>
        <taxon>Tracheophyta</taxon>
        <taxon>Spermatophyta</taxon>
        <taxon>Magnoliopsida</taxon>
        <taxon>Liliopsida</taxon>
        <taxon>Poales</taxon>
        <taxon>Poaceae</taxon>
        <taxon>BOP clade</taxon>
        <taxon>Oryzoideae</taxon>
        <taxon>Oryzeae</taxon>
        <taxon>Oryzinae</taxon>
        <taxon>Oryza</taxon>
        <taxon>Oryza sativa</taxon>
    </lineage>
</organism>
<evidence type="ECO:0000313" key="2">
    <source>
        <dbReference type="Proteomes" id="UP000000763"/>
    </source>
</evidence>
<gene>
    <name evidence="1" type="primary">B1455F06.15</name>
</gene>
<protein>
    <submittedName>
        <fullName evidence="1">Uncharacterized protein</fullName>
    </submittedName>
</protein>
<evidence type="ECO:0000313" key="1">
    <source>
        <dbReference type="EMBL" id="BAD88317.1"/>
    </source>
</evidence>
<accession>Q5JJN4</accession>
<reference evidence="2" key="1">
    <citation type="journal article" date="2005" name="Nature">
        <title>The map-based sequence of the rice genome.</title>
        <authorList>
            <consortium name="International rice genome sequencing project (IRGSP)"/>
            <person name="Matsumoto T."/>
            <person name="Wu J."/>
            <person name="Kanamori H."/>
            <person name="Katayose Y."/>
            <person name="Fujisawa M."/>
            <person name="Namiki N."/>
            <person name="Mizuno H."/>
            <person name="Yamamoto K."/>
            <person name="Antonio B.A."/>
            <person name="Baba T."/>
            <person name="Sakata K."/>
            <person name="Nagamura Y."/>
            <person name="Aoki H."/>
            <person name="Arikawa K."/>
            <person name="Arita K."/>
            <person name="Bito T."/>
            <person name="Chiden Y."/>
            <person name="Fujitsuka N."/>
            <person name="Fukunaka R."/>
            <person name="Hamada M."/>
            <person name="Harada C."/>
            <person name="Hayashi A."/>
            <person name="Hijishita S."/>
            <person name="Honda M."/>
            <person name="Hosokawa S."/>
            <person name="Ichikawa Y."/>
            <person name="Idonuma A."/>
            <person name="Iijima M."/>
            <person name="Ikeda M."/>
            <person name="Ikeno M."/>
            <person name="Ito K."/>
            <person name="Ito S."/>
            <person name="Ito T."/>
            <person name="Ito Y."/>
            <person name="Ito Y."/>
            <person name="Iwabuchi A."/>
            <person name="Kamiya K."/>
            <person name="Karasawa W."/>
            <person name="Kurita K."/>
            <person name="Katagiri S."/>
            <person name="Kikuta A."/>
            <person name="Kobayashi H."/>
            <person name="Kobayashi N."/>
            <person name="Machita K."/>
            <person name="Maehara T."/>
            <person name="Masukawa M."/>
            <person name="Mizubayashi T."/>
            <person name="Mukai Y."/>
            <person name="Nagasaki H."/>
            <person name="Nagata Y."/>
            <person name="Naito S."/>
            <person name="Nakashima M."/>
            <person name="Nakama Y."/>
            <person name="Nakamichi Y."/>
            <person name="Nakamura M."/>
            <person name="Meguro A."/>
            <person name="Negishi M."/>
            <person name="Ohta I."/>
            <person name="Ohta T."/>
            <person name="Okamoto M."/>
            <person name="Ono N."/>
            <person name="Saji S."/>
            <person name="Sakaguchi M."/>
            <person name="Sakai K."/>
            <person name="Shibata M."/>
            <person name="Shimokawa T."/>
            <person name="Song J."/>
            <person name="Takazaki Y."/>
            <person name="Terasawa K."/>
            <person name="Tsugane M."/>
            <person name="Tsuji K."/>
            <person name="Ueda S."/>
            <person name="Waki K."/>
            <person name="Yamagata H."/>
            <person name="Yamamoto M."/>
            <person name="Yamamoto S."/>
            <person name="Yamane H."/>
            <person name="Yoshiki S."/>
            <person name="Yoshihara R."/>
            <person name="Yukawa K."/>
            <person name="Zhong H."/>
            <person name="Yano M."/>
            <person name="Yuan Q."/>
            <person name="Ouyang S."/>
            <person name="Liu J."/>
            <person name="Jones K.M."/>
            <person name="Gansberger K."/>
            <person name="Moffat K."/>
            <person name="Hill J."/>
            <person name="Bera J."/>
            <person name="Fadrosh D."/>
            <person name="Jin S."/>
            <person name="Johri S."/>
            <person name="Kim M."/>
            <person name="Overton L."/>
            <person name="Reardon M."/>
            <person name="Tsitrin T."/>
            <person name="Vuong H."/>
            <person name="Weaver B."/>
            <person name="Ciecko A."/>
            <person name="Tallon L."/>
            <person name="Jackson J."/>
            <person name="Pai G."/>
            <person name="Aken S.V."/>
            <person name="Utterback T."/>
            <person name="Reidmuller S."/>
            <person name="Feldblyum T."/>
            <person name="Hsiao J."/>
            <person name="Zismann V."/>
            <person name="Iobst S."/>
            <person name="de Vazeille A.R."/>
            <person name="Buell C.R."/>
            <person name="Ying K."/>
            <person name="Li Y."/>
            <person name="Lu T."/>
            <person name="Huang Y."/>
            <person name="Zhao Q."/>
            <person name="Feng Q."/>
            <person name="Zhang L."/>
            <person name="Zhu J."/>
            <person name="Weng Q."/>
            <person name="Mu J."/>
            <person name="Lu Y."/>
            <person name="Fan D."/>
            <person name="Liu Y."/>
            <person name="Guan J."/>
            <person name="Zhang Y."/>
            <person name="Yu S."/>
            <person name="Liu X."/>
            <person name="Zhang Y."/>
            <person name="Hong G."/>
            <person name="Han B."/>
            <person name="Choisne N."/>
            <person name="Demange N."/>
            <person name="Orjeda G."/>
            <person name="Samain S."/>
            <person name="Cattolico L."/>
            <person name="Pelletier E."/>
            <person name="Couloux A."/>
            <person name="Segurens B."/>
            <person name="Wincker P."/>
            <person name="D'Hont A."/>
            <person name="Scarpelli C."/>
            <person name="Weissenbach J."/>
            <person name="Salanoubat M."/>
            <person name="Quetier F."/>
            <person name="Yu Y."/>
            <person name="Kim H.R."/>
            <person name="Rambo T."/>
            <person name="Currie J."/>
            <person name="Collura K."/>
            <person name="Luo M."/>
            <person name="Yang T."/>
            <person name="Ammiraju J.S.S."/>
            <person name="Engler F."/>
            <person name="Soderlund C."/>
            <person name="Wing R.A."/>
            <person name="Palmer L.E."/>
            <person name="de la Bastide M."/>
            <person name="Spiegel L."/>
            <person name="Nascimento L."/>
            <person name="Zutavern T."/>
            <person name="O'Shaughnessy A."/>
            <person name="Dike S."/>
            <person name="Dedhia N."/>
            <person name="Preston R."/>
            <person name="Balija V."/>
            <person name="McCombie W.R."/>
            <person name="Chow T."/>
            <person name="Chen H."/>
            <person name="Chung M."/>
            <person name="Chen C."/>
            <person name="Shaw J."/>
            <person name="Wu H."/>
            <person name="Hsiao K."/>
            <person name="Chao Y."/>
            <person name="Chu M."/>
            <person name="Cheng C."/>
            <person name="Hour A."/>
            <person name="Lee P."/>
            <person name="Lin S."/>
            <person name="Lin Y."/>
            <person name="Liou J."/>
            <person name="Liu S."/>
            <person name="Hsing Y."/>
            <person name="Raghuvanshi S."/>
            <person name="Mohanty A."/>
            <person name="Bharti A.K."/>
            <person name="Gaur A."/>
            <person name="Gupta V."/>
            <person name="Kumar D."/>
            <person name="Ravi V."/>
            <person name="Vij S."/>
            <person name="Kapur A."/>
            <person name="Khurana P."/>
            <person name="Khurana P."/>
            <person name="Khurana J.P."/>
            <person name="Tyagi A.K."/>
            <person name="Gaikwad K."/>
            <person name="Singh A."/>
            <person name="Dalal V."/>
            <person name="Srivastava S."/>
            <person name="Dixit A."/>
            <person name="Pal A.K."/>
            <person name="Ghazi I.A."/>
            <person name="Yadav M."/>
            <person name="Pandit A."/>
            <person name="Bhargava A."/>
            <person name="Sureshbabu K."/>
            <person name="Batra K."/>
            <person name="Sharma T.R."/>
            <person name="Mohapatra T."/>
            <person name="Singh N.K."/>
            <person name="Messing J."/>
            <person name="Nelson A.B."/>
            <person name="Fuks G."/>
            <person name="Kavchok S."/>
            <person name="Keizer G."/>
            <person name="Linton E."/>
            <person name="Llaca V."/>
            <person name="Song R."/>
            <person name="Tanyolac B."/>
            <person name="Young S."/>
            <person name="Ho-Il K."/>
            <person name="Hahn J.H."/>
            <person name="Sangsakoo G."/>
            <person name="Vanavichit A."/>
            <person name="de Mattos Luiz.A.T."/>
            <person name="Zimmer P.D."/>
            <person name="Malone G."/>
            <person name="Dellagostin O."/>
            <person name="de Oliveira A.C."/>
            <person name="Bevan M."/>
            <person name="Bancroft I."/>
            <person name="Minx P."/>
            <person name="Cordum H."/>
            <person name="Wilson R."/>
            <person name="Cheng Z."/>
            <person name="Jin W."/>
            <person name="Jiang J."/>
            <person name="Leong S.A."/>
            <person name="Iwama H."/>
            <person name="Gojobori T."/>
            <person name="Itoh T."/>
            <person name="Niimura Y."/>
            <person name="Fujii Y."/>
            <person name="Habara T."/>
            <person name="Sakai H."/>
            <person name="Sato Y."/>
            <person name="Wilson G."/>
            <person name="Kumar K."/>
            <person name="McCouch S."/>
            <person name="Juretic N."/>
            <person name="Hoen D."/>
            <person name="Wright S."/>
            <person name="Bruskiewich R."/>
            <person name="Bureau T."/>
            <person name="Miyao A."/>
            <person name="Hirochika H."/>
            <person name="Nishikawa T."/>
            <person name="Kadowaki K."/>
            <person name="Sugiura M."/>
            <person name="Burr B."/>
            <person name="Sasaki T."/>
        </authorList>
    </citation>
    <scope>NUCLEOTIDE SEQUENCE [LARGE SCALE GENOMIC DNA]</scope>
    <source>
        <strain evidence="2">cv. Nipponbare</strain>
    </source>
</reference>
<sequence length="76" mass="8667">MTRVQAVQSTSPPSRLVRVHLKPPRDRCKQRHRALLIGKITSFPEPKRGSVRLSICQPFLKLSVVKIEVIKLKIAK</sequence>